<protein>
    <recommendedName>
        <fullName evidence="3">receptor protein-tyrosine kinase</fullName>
        <ecNumber evidence="3">2.7.10.1</ecNumber>
    </recommendedName>
</protein>
<evidence type="ECO:0000259" key="19">
    <source>
        <dbReference type="PROSITE" id="PS50853"/>
    </source>
</evidence>
<dbReference type="InterPro" id="IPR003598">
    <property type="entry name" value="Ig_sub2"/>
</dbReference>
<dbReference type="Pfam" id="PF07679">
    <property type="entry name" value="I-set"/>
    <property type="match status" value="1"/>
</dbReference>
<dbReference type="InterPro" id="IPR008266">
    <property type="entry name" value="Tyr_kinase_AS"/>
</dbReference>
<evidence type="ECO:0000256" key="1">
    <source>
        <dbReference type="ARBA" id="ARBA00004167"/>
    </source>
</evidence>
<keyword evidence="7" id="KW-0418">Kinase</keyword>
<evidence type="ECO:0000256" key="2">
    <source>
        <dbReference type="ARBA" id="ARBA00006692"/>
    </source>
</evidence>
<evidence type="ECO:0000256" key="14">
    <source>
        <dbReference type="ARBA" id="ARBA00051243"/>
    </source>
</evidence>
<dbReference type="SMART" id="SM00060">
    <property type="entry name" value="FN3"/>
    <property type="match status" value="2"/>
</dbReference>
<keyword evidence="9 16" id="KW-0472">Membrane</keyword>
<evidence type="ECO:0000313" key="21">
    <source>
        <dbReference type="Proteomes" id="UP001159427"/>
    </source>
</evidence>
<keyword evidence="5 16" id="KW-0812">Transmembrane</keyword>
<evidence type="ECO:0000256" key="7">
    <source>
        <dbReference type="ARBA" id="ARBA00022777"/>
    </source>
</evidence>
<dbReference type="InterPro" id="IPR011009">
    <property type="entry name" value="Kinase-like_dom_sf"/>
</dbReference>
<evidence type="ECO:0000256" key="12">
    <source>
        <dbReference type="ARBA" id="ARBA00023180"/>
    </source>
</evidence>
<dbReference type="PANTHER" id="PTHR24416">
    <property type="entry name" value="TYROSINE-PROTEIN KINASE RECEPTOR"/>
    <property type="match status" value="1"/>
</dbReference>
<evidence type="ECO:0000259" key="17">
    <source>
        <dbReference type="PROSITE" id="PS50011"/>
    </source>
</evidence>
<evidence type="ECO:0000256" key="3">
    <source>
        <dbReference type="ARBA" id="ARBA00011902"/>
    </source>
</evidence>
<dbReference type="PROSITE" id="PS00109">
    <property type="entry name" value="PROTEIN_KINASE_TYR"/>
    <property type="match status" value="1"/>
</dbReference>
<evidence type="ECO:0000256" key="6">
    <source>
        <dbReference type="ARBA" id="ARBA00022737"/>
    </source>
</evidence>
<dbReference type="InterPro" id="IPR036116">
    <property type="entry name" value="FN3_sf"/>
</dbReference>
<dbReference type="Gene3D" id="2.60.40.10">
    <property type="entry name" value="Immunoglobulins"/>
    <property type="match status" value="5"/>
</dbReference>
<keyword evidence="15" id="KW-0547">Nucleotide-binding</keyword>
<dbReference type="EMBL" id="CALNXI010000278">
    <property type="protein sequence ID" value="CAH3023863.1"/>
    <property type="molecule type" value="Genomic_DNA"/>
</dbReference>
<feature type="transmembrane region" description="Helical" evidence="16">
    <location>
        <begin position="543"/>
        <end position="563"/>
    </location>
</feature>
<keyword evidence="11" id="KW-0675">Receptor</keyword>
<keyword evidence="10" id="KW-1015">Disulfide bond</keyword>
<dbReference type="InterPro" id="IPR007110">
    <property type="entry name" value="Ig-like_dom"/>
</dbReference>
<name>A0ABN8M795_9CNID</name>
<reference evidence="20 21" key="1">
    <citation type="submission" date="2022-05" db="EMBL/GenBank/DDBJ databases">
        <authorList>
            <consortium name="Genoscope - CEA"/>
            <person name="William W."/>
        </authorList>
    </citation>
    <scope>NUCLEOTIDE SEQUENCE [LARGE SCALE GENOMIC DNA]</scope>
</reference>
<dbReference type="Pfam" id="PF07714">
    <property type="entry name" value="PK_Tyr_Ser-Thr"/>
    <property type="match status" value="1"/>
</dbReference>
<dbReference type="PROSITE" id="PS50835">
    <property type="entry name" value="IG_LIKE"/>
    <property type="match status" value="2"/>
</dbReference>
<keyword evidence="15" id="KW-0067">ATP-binding</keyword>
<dbReference type="PRINTS" id="PR00109">
    <property type="entry name" value="TYRKINASE"/>
</dbReference>
<dbReference type="PROSITE" id="PS00107">
    <property type="entry name" value="PROTEIN_KINASE_ATP"/>
    <property type="match status" value="1"/>
</dbReference>
<dbReference type="EC" id="2.7.10.1" evidence="3"/>
<dbReference type="CDD" id="cd00063">
    <property type="entry name" value="FN3"/>
    <property type="match status" value="2"/>
</dbReference>
<dbReference type="PANTHER" id="PTHR24416:SF621">
    <property type="entry name" value="TYROSINE KINASE RECEPTOR CAD96CA"/>
    <property type="match status" value="1"/>
</dbReference>
<dbReference type="SUPFAM" id="SSF56112">
    <property type="entry name" value="Protein kinase-like (PK-like)"/>
    <property type="match status" value="1"/>
</dbReference>
<dbReference type="SUPFAM" id="SSF48726">
    <property type="entry name" value="Immunoglobulin"/>
    <property type="match status" value="2"/>
</dbReference>
<evidence type="ECO:0000256" key="9">
    <source>
        <dbReference type="ARBA" id="ARBA00023136"/>
    </source>
</evidence>
<dbReference type="SMART" id="SM00408">
    <property type="entry name" value="IGc2"/>
    <property type="match status" value="2"/>
</dbReference>
<dbReference type="SUPFAM" id="SSF49265">
    <property type="entry name" value="Fibronectin type III"/>
    <property type="match status" value="1"/>
</dbReference>
<keyword evidence="6" id="KW-0677">Repeat</keyword>
<evidence type="ECO:0000256" key="11">
    <source>
        <dbReference type="ARBA" id="ARBA00023170"/>
    </source>
</evidence>
<evidence type="ECO:0000256" key="13">
    <source>
        <dbReference type="ARBA" id="ARBA00023319"/>
    </source>
</evidence>
<evidence type="ECO:0000256" key="16">
    <source>
        <dbReference type="SAM" id="Phobius"/>
    </source>
</evidence>
<dbReference type="PROSITE" id="PS50853">
    <property type="entry name" value="FN3"/>
    <property type="match status" value="1"/>
</dbReference>
<evidence type="ECO:0000313" key="20">
    <source>
        <dbReference type="EMBL" id="CAH3023863.1"/>
    </source>
</evidence>
<dbReference type="InterPro" id="IPR013783">
    <property type="entry name" value="Ig-like_fold"/>
</dbReference>
<dbReference type="PIRSF" id="PIRSF000615">
    <property type="entry name" value="TyrPK_CSF1-R"/>
    <property type="match status" value="1"/>
</dbReference>
<feature type="transmembrane region" description="Helical" evidence="16">
    <location>
        <begin position="584"/>
        <end position="601"/>
    </location>
</feature>
<feature type="domain" description="Ig-like" evidence="18">
    <location>
        <begin position="152"/>
        <end position="235"/>
    </location>
</feature>
<proteinExistence type="inferred from homology"/>
<gene>
    <name evidence="20" type="ORF">PEVE_00020728</name>
</gene>
<comment type="caution">
    <text evidence="20">The sequence shown here is derived from an EMBL/GenBank/DDBJ whole genome shotgun (WGS) entry which is preliminary data.</text>
</comment>
<keyword evidence="13" id="KW-0393">Immunoglobulin domain</keyword>
<feature type="domain" description="Ig-like" evidence="18">
    <location>
        <begin position="239"/>
        <end position="321"/>
    </location>
</feature>
<evidence type="ECO:0000259" key="18">
    <source>
        <dbReference type="PROSITE" id="PS50835"/>
    </source>
</evidence>
<evidence type="ECO:0000256" key="8">
    <source>
        <dbReference type="ARBA" id="ARBA00022989"/>
    </source>
</evidence>
<dbReference type="Pfam" id="PF13927">
    <property type="entry name" value="Ig_3"/>
    <property type="match status" value="1"/>
</dbReference>
<dbReference type="CDD" id="cd00192">
    <property type="entry name" value="PTKc"/>
    <property type="match status" value="1"/>
</dbReference>
<dbReference type="SMART" id="SM00219">
    <property type="entry name" value="TyrKc"/>
    <property type="match status" value="1"/>
</dbReference>
<dbReference type="Gene3D" id="3.30.200.20">
    <property type="entry name" value="Phosphorylase Kinase, domain 1"/>
    <property type="match status" value="1"/>
</dbReference>
<feature type="domain" description="Protein kinase" evidence="17">
    <location>
        <begin position="739"/>
        <end position="1013"/>
    </location>
</feature>
<comment type="similarity">
    <text evidence="2">Belongs to the protein kinase superfamily. CAMK Ser/Thr protein kinase family.</text>
</comment>
<dbReference type="InterPro" id="IPR001245">
    <property type="entry name" value="Ser-Thr/Tyr_kinase_cat_dom"/>
</dbReference>
<accession>A0ABN8M795</accession>
<evidence type="ECO:0000256" key="15">
    <source>
        <dbReference type="PROSITE-ProRule" id="PRU10141"/>
    </source>
</evidence>
<evidence type="ECO:0000256" key="4">
    <source>
        <dbReference type="ARBA" id="ARBA00022679"/>
    </source>
</evidence>
<dbReference type="InterPro" id="IPR003961">
    <property type="entry name" value="FN3_dom"/>
</dbReference>
<dbReference type="InterPro" id="IPR003599">
    <property type="entry name" value="Ig_sub"/>
</dbReference>
<feature type="binding site" evidence="15">
    <location>
        <position position="773"/>
    </location>
    <ligand>
        <name>ATP</name>
        <dbReference type="ChEBI" id="CHEBI:30616"/>
    </ligand>
</feature>
<organism evidence="20 21">
    <name type="scientific">Porites evermanni</name>
    <dbReference type="NCBI Taxonomy" id="104178"/>
    <lineage>
        <taxon>Eukaryota</taxon>
        <taxon>Metazoa</taxon>
        <taxon>Cnidaria</taxon>
        <taxon>Anthozoa</taxon>
        <taxon>Hexacorallia</taxon>
        <taxon>Scleractinia</taxon>
        <taxon>Fungiina</taxon>
        <taxon>Poritidae</taxon>
        <taxon>Porites</taxon>
    </lineage>
</organism>
<keyword evidence="8 16" id="KW-1133">Transmembrane helix</keyword>
<evidence type="ECO:0000256" key="10">
    <source>
        <dbReference type="ARBA" id="ARBA00023157"/>
    </source>
</evidence>
<comment type="catalytic activity">
    <reaction evidence="14">
        <text>L-tyrosyl-[protein] + ATP = O-phospho-L-tyrosyl-[protein] + ADP + H(+)</text>
        <dbReference type="Rhea" id="RHEA:10596"/>
        <dbReference type="Rhea" id="RHEA-COMP:10136"/>
        <dbReference type="Rhea" id="RHEA-COMP:20101"/>
        <dbReference type="ChEBI" id="CHEBI:15378"/>
        <dbReference type="ChEBI" id="CHEBI:30616"/>
        <dbReference type="ChEBI" id="CHEBI:46858"/>
        <dbReference type="ChEBI" id="CHEBI:61978"/>
        <dbReference type="ChEBI" id="CHEBI:456216"/>
        <dbReference type="EC" id="2.7.10.1"/>
    </reaction>
</comment>
<dbReference type="InterPro" id="IPR017441">
    <property type="entry name" value="Protein_kinase_ATP_BS"/>
</dbReference>
<dbReference type="Proteomes" id="UP001159427">
    <property type="component" value="Unassembled WGS sequence"/>
</dbReference>
<keyword evidence="21" id="KW-1185">Reference proteome</keyword>
<keyword evidence="12" id="KW-0325">Glycoprotein</keyword>
<keyword evidence="4" id="KW-0808">Transferase</keyword>
<dbReference type="InterPro" id="IPR000719">
    <property type="entry name" value="Prot_kinase_dom"/>
</dbReference>
<sequence>MYIKRWFGSLTDFILLVLVFLPFGVGKIQLILPYQGITVRSLINSSVSFTWRFSGDVAGIEFGFKATNAATIEKNGRILFLNTFGKTVYVHQSFTGRVTGSRSGNSSSGQVIFNLRGITLNDTDTYGCQLYANNVQDSGQFDYARLIVEEIPRITHPVTANISYSQGSPVNVSCIATGTPESDVVWISIRTTQVMSSGFEKAYLIFSSISKADAGIYICRANNSAGSGEKTFELTVKYPAVIQGLTSSSPMSCIGHTVTLTCKSDAVPIPTLTWYKPDGANFTSVKATESTVDLTMNSSVDFGLYNCTAENGFTLASKTVHVGQIGIPEAALINDLPVETKNVKVNLKWEESQNSGAPITKYTVYQRIVNDGNTSHEWAKVQDITSVSVREAAVDLEIGRDFEFVVTASNKCGESKKEVEKIKRISVLGDVPDAVEVTDGIILKWKEPDNNGAVIIEYSVYQRFASDDEWRKIATIIDVYDRSYAVEIEKGKEYEFVVTATNMYGESSMEQDIKRIKVLDASTKPPKTQAGSESHNTGVLHGAYISVILLLSIILFILIVVLWKMRLRSGKKSHLKQKQLKRISAFKSVKILLTLKLFLFTEKTKHQTAVKLRDKKRTTLFLQNCFKTSPKAMLRLLPATNQTCLNQGVASYKTVLQKGVIELLSTTCNRLICLRFVKNKYCFPNNCCYQKPIEDVEPIEQPSSAAEQAANFTYEIPGGADYMPLHPSRRSWEISREHVEVIKVIGKGAFSDVAKATLRNMRDNQEIMTVAAKMLKANAPDSDRKDLLSELELMKKLKPHPHVIKLMACVTESDPLLVLIEYVPYGDLLGYLRKSRGLNDTYFKDPDIKPQTTLSADQLMKFAWQVADGMCYLSSKKVIHRDLAARNVLVGEGEKCKVTDFGMARDVHQDEIYTKKSRGRLPVKWTAYEALLYGVYTTQSDVWSYGILLYEILTIGGSPYPGIKPRQIAERLQKGYRMPKPKHVDEKLYQVMLKCWEEEPNDRPTFQNLHKTMKEMERKHKVRDNWAI</sequence>
<dbReference type="InterPro" id="IPR050122">
    <property type="entry name" value="RTK"/>
</dbReference>
<dbReference type="SMART" id="SM00409">
    <property type="entry name" value="IG"/>
    <property type="match status" value="3"/>
</dbReference>
<dbReference type="Gene3D" id="1.10.510.10">
    <property type="entry name" value="Transferase(Phosphotransferase) domain 1"/>
    <property type="match status" value="1"/>
</dbReference>
<evidence type="ECO:0000256" key="5">
    <source>
        <dbReference type="ARBA" id="ARBA00022692"/>
    </source>
</evidence>
<dbReference type="InterPro" id="IPR020635">
    <property type="entry name" value="Tyr_kinase_cat_dom"/>
</dbReference>
<dbReference type="PROSITE" id="PS50011">
    <property type="entry name" value="PROTEIN_KINASE_DOM"/>
    <property type="match status" value="1"/>
</dbReference>
<comment type="subcellular location">
    <subcellularLocation>
        <location evidence="1">Membrane</location>
        <topology evidence="1">Single-pass membrane protein</topology>
    </subcellularLocation>
</comment>
<dbReference type="InterPro" id="IPR036179">
    <property type="entry name" value="Ig-like_dom_sf"/>
</dbReference>
<dbReference type="InterPro" id="IPR013098">
    <property type="entry name" value="Ig_I-set"/>
</dbReference>
<feature type="domain" description="Fibronectin type-III" evidence="19">
    <location>
        <begin position="427"/>
        <end position="521"/>
    </location>
</feature>